<keyword evidence="4 5" id="KW-0472">Membrane</keyword>
<dbReference type="Pfam" id="PF13515">
    <property type="entry name" value="FUSC_2"/>
    <property type="match status" value="1"/>
</dbReference>
<reference evidence="7 8" key="1">
    <citation type="submission" date="2024-10" db="EMBL/GenBank/DDBJ databases">
        <authorList>
            <person name="Yibar A."/>
            <person name="Saticioglu I.B."/>
            <person name="Duman M."/>
            <person name="Ajmi N."/>
            <person name="Gurler F."/>
            <person name="Ay H."/>
            <person name="Onuk E."/>
            <person name="Guler S."/>
            <person name="Romalde J.L."/>
        </authorList>
    </citation>
    <scope>NUCLEOTIDE SEQUENCE [LARGE SCALE GENOMIC DNA]</scope>
    <source>
        <strain evidence="7 8">14-MA-B</strain>
    </source>
</reference>
<gene>
    <name evidence="7" type="ORF">ACGRQ9_18230</name>
</gene>
<organism evidence="7 8">
    <name type="scientific">Vibrio rumoiensis</name>
    <dbReference type="NCBI Taxonomy" id="76258"/>
    <lineage>
        <taxon>Bacteria</taxon>
        <taxon>Pseudomonadati</taxon>
        <taxon>Pseudomonadota</taxon>
        <taxon>Gammaproteobacteria</taxon>
        <taxon>Vibrionales</taxon>
        <taxon>Vibrionaceae</taxon>
        <taxon>Vibrio</taxon>
    </lineage>
</organism>
<dbReference type="RefSeq" id="WP_394608887.1">
    <property type="nucleotide sequence ID" value="NZ_JBIHSN010000004.1"/>
</dbReference>
<feature type="transmembrane region" description="Helical" evidence="5">
    <location>
        <begin position="188"/>
        <end position="217"/>
    </location>
</feature>
<comment type="subcellular location">
    <subcellularLocation>
        <location evidence="1">Membrane</location>
        <topology evidence="1">Multi-pass membrane protein</topology>
    </subcellularLocation>
</comment>
<feature type="transmembrane region" description="Helical" evidence="5">
    <location>
        <begin position="15"/>
        <end position="33"/>
    </location>
</feature>
<dbReference type="Proteomes" id="UP001607151">
    <property type="component" value="Unassembled WGS sequence"/>
</dbReference>
<evidence type="ECO:0000256" key="2">
    <source>
        <dbReference type="ARBA" id="ARBA00022692"/>
    </source>
</evidence>
<accession>A0ABW7J0E1</accession>
<protein>
    <submittedName>
        <fullName evidence="7">FUSC family protein</fullName>
    </submittedName>
</protein>
<evidence type="ECO:0000313" key="7">
    <source>
        <dbReference type="EMBL" id="MFH0267377.1"/>
    </source>
</evidence>
<name>A0ABW7J0E1_9VIBR</name>
<feature type="transmembrane region" description="Helical" evidence="5">
    <location>
        <begin position="87"/>
        <end position="104"/>
    </location>
</feature>
<dbReference type="InterPro" id="IPR049453">
    <property type="entry name" value="Memb_transporter_dom"/>
</dbReference>
<keyword evidence="8" id="KW-1185">Reference proteome</keyword>
<proteinExistence type="predicted"/>
<feature type="domain" description="Integral membrane bound transporter" evidence="6">
    <location>
        <begin position="193"/>
        <end position="320"/>
    </location>
</feature>
<feature type="transmembrane region" description="Helical" evidence="5">
    <location>
        <begin position="310"/>
        <end position="332"/>
    </location>
</feature>
<comment type="caution">
    <text evidence="7">The sequence shown here is derived from an EMBL/GenBank/DDBJ whole genome shotgun (WGS) entry which is preliminary data.</text>
</comment>
<evidence type="ECO:0000256" key="3">
    <source>
        <dbReference type="ARBA" id="ARBA00022989"/>
    </source>
</evidence>
<evidence type="ECO:0000313" key="8">
    <source>
        <dbReference type="Proteomes" id="UP001607151"/>
    </source>
</evidence>
<feature type="transmembrane region" description="Helical" evidence="5">
    <location>
        <begin position="110"/>
        <end position="127"/>
    </location>
</feature>
<evidence type="ECO:0000256" key="5">
    <source>
        <dbReference type="SAM" id="Phobius"/>
    </source>
</evidence>
<feature type="transmembrane region" description="Helical" evidence="5">
    <location>
        <begin position="280"/>
        <end position="298"/>
    </location>
</feature>
<feature type="transmembrane region" description="Helical" evidence="5">
    <location>
        <begin position="238"/>
        <end position="268"/>
    </location>
</feature>
<sequence length="344" mass="37253">MYVPPRPKSSDDPNYAIRIALASVLSCIVVAIIQPSLPMMLPALTIGLIGSIRRGFDAKRAFGGPIALIVSMSVFSILVSSFHAMPIVLLTLTLGICTIGYYIILQTGNPAGMLILIGIVLMSSVGLKSIEAMEIMRDTFIEACLIACIIIPVCYAIIPPKNHQPLEDECLQDPFGHHWRRAFIRAGVLFLLIIWLYTVLDSANIMLAIAAVFTLVFPTRQQRNSEAKERILASLIGGGLALSILGILTITAHLSILLILIALAGLYLGNKMMHGTYPPMTYQFALSTMLVLIFGGLSTQEPLSATTLRVCLTIVGAISATILTTILEIILLPSNNPLLKLDHH</sequence>
<dbReference type="EMBL" id="JBIHSN010000004">
    <property type="protein sequence ID" value="MFH0267377.1"/>
    <property type="molecule type" value="Genomic_DNA"/>
</dbReference>
<evidence type="ECO:0000259" key="6">
    <source>
        <dbReference type="Pfam" id="PF13515"/>
    </source>
</evidence>
<keyword evidence="3 5" id="KW-1133">Transmembrane helix</keyword>
<evidence type="ECO:0000256" key="1">
    <source>
        <dbReference type="ARBA" id="ARBA00004141"/>
    </source>
</evidence>
<keyword evidence="2 5" id="KW-0812">Transmembrane</keyword>
<feature type="transmembrane region" description="Helical" evidence="5">
    <location>
        <begin position="139"/>
        <end position="158"/>
    </location>
</feature>
<feature type="transmembrane region" description="Helical" evidence="5">
    <location>
        <begin position="62"/>
        <end position="80"/>
    </location>
</feature>
<evidence type="ECO:0000256" key="4">
    <source>
        <dbReference type="ARBA" id="ARBA00023136"/>
    </source>
</evidence>